<comment type="similarity">
    <text evidence="2">Belongs to the autoinducer-2 exporter (AI-2E) (TC 2.A.86) family.</text>
</comment>
<evidence type="ECO:0000256" key="2">
    <source>
        <dbReference type="ARBA" id="ARBA00009773"/>
    </source>
</evidence>
<feature type="transmembrane region" description="Helical" evidence="6">
    <location>
        <begin position="266"/>
        <end position="285"/>
    </location>
</feature>
<accession>A0A9X2BZS9</accession>
<feature type="transmembrane region" description="Helical" evidence="6">
    <location>
        <begin position="236"/>
        <end position="259"/>
    </location>
</feature>
<dbReference type="RefSeq" id="WP_275683054.1">
    <property type="nucleotide sequence ID" value="NZ_JAJLJH010000003.1"/>
</dbReference>
<feature type="transmembrane region" description="Helical" evidence="6">
    <location>
        <begin position="211"/>
        <end position="230"/>
    </location>
</feature>
<sequence>MTLTPAQQRTLTWLAVAVAAALLLWLLGPALAPIILALVFAYLLWPLVRTLERRRVPRALATTITVLFAMLAVSALALLLVPIVTTVIPQLRTQWPGLLDKFNHVVAPQLKSFGINVDTDTLKASIMKSFDTNMDEWGQKLLSSARIGGSWLATIIGFLVLVPVLVFYLLVDAETVTGGAWNLVPLKARAPLARFLGECDTMLRQYLKGQLAVMGAMALIYSLGLMLTGLNLAWPIGVFTGLAVFIPYLGYTTGLVLALMSAAIQFTGWHGVAEVAAIYAVGQVLESFVLTPRLVGERIGLSPLAVILALLVFGEVFGFVGVLVCLPVTALMVVAMRHAMSAYRASSFYRT</sequence>
<keyword evidence="5 6" id="KW-0472">Membrane</keyword>
<dbReference type="EMBL" id="JAJLJH010000003">
    <property type="protein sequence ID" value="MCK9687018.1"/>
    <property type="molecule type" value="Genomic_DNA"/>
</dbReference>
<dbReference type="Pfam" id="PF01594">
    <property type="entry name" value="AI-2E_transport"/>
    <property type="match status" value="1"/>
</dbReference>
<feature type="transmembrane region" description="Helical" evidence="6">
    <location>
        <begin position="66"/>
        <end position="88"/>
    </location>
</feature>
<feature type="transmembrane region" description="Helical" evidence="6">
    <location>
        <begin position="305"/>
        <end position="334"/>
    </location>
</feature>
<reference evidence="7" key="1">
    <citation type="submission" date="2021-11" db="EMBL/GenBank/DDBJ databases">
        <title>BS-T2-15 a new species belonging to the Comamonadaceae family isolated from the soil of a French oak forest.</title>
        <authorList>
            <person name="Mieszkin S."/>
            <person name="Alain K."/>
        </authorList>
    </citation>
    <scope>NUCLEOTIDE SEQUENCE</scope>
    <source>
        <strain evidence="7">BS-T2-15</strain>
    </source>
</reference>
<organism evidence="7 8">
    <name type="scientific">Scleromatobacter humisilvae</name>
    <dbReference type="NCBI Taxonomy" id="2897159"/>
    <lineage>
        <taxon>Bacteria</taxon>
        <taxon>Pseudomonadati</taxon>
        <taxon>Pseudomonadota</taxon>
        <taxon>Betaproteobacteria</taxon>
        <taxon>Burkholderiales</taxon>
        <taxon>Sphaerotilaceae</taxon>
        <taxon>Scleromatobacter</taxon>
    </lineage>
</organism>
<keyword evidence="4 6" id="KW-1133">Transmembrane helix</keyword>
<dbReference type="GO" id="GO:0016020">
    <property type="term" value="C:membrane"/>
    <property type="evidence" value="ECO:0007669"/>
    <property type="project" value="UniProtKB-SubCell"/>
</dbReference>
<comment type="caution">
    <text evidence="7">The sequence shown here is derived from an EMBL/GenBank/DDBJ whole genome shotgun (WGS) entry which is preliminary data.</text>
</comment>
<feature type="transmembrane region" description="Helical" evidence="6">
    <location>
        <begin position="12"/>
        <end position="45"/>
    </location>
</feature>
<dbReference type="Proteomes" id="UP001139353">
    <property type="component" value="Unassembled WGS sequence"/>
</dbReference>
<name>A0A9X2BZS9_9BURK</name>
<evidence type="ECO:0000256" key="5">
    <source>
        <dbReference type="ARBA" id="ARBA00023136"/>
    </source>
</evidence>
<evidence type="ECO:0000256" key="1">
    <source>
        <dbReference type="ARBA" id="ARBA00004141"/>
    </source>
</evidence>
<dbReference type="AlphaFoldDB" id="A0A9X2BZS9"/>
<evidence type="ECO:0000256" key="6">
    <source>
        <dbReference type="SAM" id="Phobius"/>
    </source>
</evidence>
<dbReference type="PANTHER" id="PTHR21716:SF64">
    <property type="entry name" value="AI-2 TRANSPORT PROTEIN TQSA"/>
    <property type="match status" value="1"/>
</dbReference>
<feature type="transmembrane region" description="Helical" evidence="6">
    <location>
        <begin position="151"/>
        <end position="171"/>
    </location>
</feature>
<protein>
    <submittedName>
        <fullName evidence="7">AI-2E family transporter</fullName>
    </submittedName>
</protein>
<evidence type="ECO:0000256" key="4">
    <source>
        <dbReference type="ARBA" id="ARBA00022989"/>
    </source>
</evidence>
<comment type="subcellular location">
    <subcellularLocation>
        <location evidence="1">Membrane</location>
        <topology evidence="1">Multi-pass membrane protein</topology>
    </subcellularLocation>
</comment>
<proteinExistence type="inferred from homology"/>
<dbReference type="GO" id="GO:0055085">
    <property type="term" value="P:transmembrane transport"/>
    <property type="evidence" value="ECO:0007669"/>
    <property type="project" value="TreeGrafter"/>
</dbReference>
<evidence type="ECO:0000256" key="3">
    <source>
        <dbReference type="ARBA" id="ARBA00022692"/>
    </source>
</evidence>
<dbReference type="InterPro" id="IPR002549">
    <property type="entry name" value="AI-2E-like"/>
</dbReference>
<gene>
    <name evidence="7" type="ORF">LPC04_15000</name>
</gene>
<dbReference type="PANTHER" id="PTHR21716">
    <property type="entry name" value="TRANSMEMBRANE PROTEIN"/>
    <property type="match status" value="1"/>
</dbReference>
<evidence type="ECO:0000313" key="7">
    <source>
        <dbReference type="EMBL" id="MCK9687018.1"/>
    </source>
</evidence>
<evidence type="ECO:0000313" key="8">
    <source>
        <dbReference type="Proteomes" id="UP001139353"/>
    </source>
</evidence>
<keyword evidence="8" id="KW-1185">Reference proteome</keyword>
<keyword evidence="3 6" id="KW-0812">Transmembrane</keyword>